<feature type="domain" description="RNA polymerase alpha subunit" evidence="1">
    <location>
        <begin position="1"/>
        <end position="29"/>
    </location>
</feature>
<evidence type="ECO:0000313" key="3">
    <source>
        <dbReference type="Proteomes" id="UP000749646"/>
    </source>
</evidence>
<name>A0A9P6SPJ5_9FUNG</name>
<evidence type="ECO:0000313" key="2">
    <source>
        <dbReference type="EMBL" id="KAF9987195.1"/>
    </source>
</evidence>
<dbReference type="GO" id="GO:0006351">
    <property type="term" value="P:DNA-templated transcription"/>
    <property type="evidence" value="ECO:0007669"/>
    <property type="project" value="InterPro"/>
</dbReference>
<protein>
    <recommendedName>
        <fullName evidence="1">RNA polymerase alpha subunit domain-containing protein</fullName>
    </recommendedName>
</protein>
<dbReference type="Pfam" id="PF00623">
    <property type="entry name" value="RNA_pol_Rpb1_2"/>
    <property type="match status" value="1"/>
</dbReference>
<dbReference type="EMBL" id="JAAAHW010003188">
    <property type="protein sequence ID" value="KAF9987195.1"/>
    <property type="molecule type" value="Genomic_DNA"/>
</dbReference>
<comment type="caution">
    <text evidence="2">The sequence shown here is derived from an EMBL/GenBank/DDBJ whole genome shotgun (WGS) entry which is preliminary data.</text>
</comment>
<feature type="non-terminal residue" evidence="2">
    <location>
        <position position="55"/>
    </location>
</feature>
<dbReference type="Gene3D" id="2.40.40.20">
    <property type="match status" value="1"/>
</dbReference>
<dbReference type="InterPro" id="IPR000722">
    <property type="entry name" value="RNA_pol_asu"/>
</dbReference>
<dbReference type="AlphaFoldDB" id="A0A9P6SPJ5"/>
<proteinExistence type="predicted"/>
<feature type="non-terminal residue" evidence="2">
    <location>
        <position position="1"/>
    </location>
</feature>
<organism evidence="2 3">
    <name type="scientific">Modicella reniformis</name>
    <dbReference type="NCBI Taxonomy" id="1440133"/>
    <lineage>
        <taxon>Eukaryota</taxon>
        <taxon>Fungi</taxon>
        <taxon>Fungi incertae sedis</taxon>
        <taxon>Mucoromycota</taxon>
        <taxon>Mortierellomycotina</taxon>
        <taxon>Mortierellomycetes</taxon>
        <taxon>Mortierellales</taxon>
        <taxon>Mortierellaceae</taxon>
        <taxon>Modicella</taxon>
    </lineage>
</organism>
<accession>A0A9P6SPJ5</accession>
<dbReference type="SUPFAM" id="SSF64484">
    <property type="entry name" value="beta and beta-prime subunits of DNA dependent RNA-polymerase"/>
    <property type="match status" value="1"/>
</dbReference>
<evidence type="ECO:0000259" key="1">
    <source>
        <dbReference type="Pfam" id="PF00623"/>
    </source>
</evidence>
<dbReference type="Proteomes" id="UP000749646">
    <property type="component" value="Unassembled WGS sequence"/>
</dbReference>
<dbReference type="GO" id="GO:0003899">
    <property type="term" value="F:DNA-directed RNA polymerase activity"/>
    <property type="evidence" value="ECO:0007669"/>
    <property type="project" value="InterPro"/>
</dbReference>
<sequence length="55" mass="6222">TTPMNADFDGDNIAIYLPITAESRKEIKERILSPHHIIDPKNGHLIDVPNQDMIL</sequence>
<reference evidence="2" key="1">
    <citation type="journal article" date="2020" name="Fungal Divers.">
        <title>Resolving the Mortierellaceae phylogeny through synthesis of multi-gene phylogenetics and phylogenomics.</title>
        <authorList>
            <person name="Vandepol N."/>
            <person name="Liber J."/>
            <person name="Desiro A."/>
            <person name="Na H."/>
            <person name="Kennedy M."/>
            <person name="Barry K."/>
            <person name="Grigoriev I.V."/>
            <person name="Miller A.N."/>
            <person name="O'Donnell K."/>
            <person name="Stajich J.E."/>
            <person name="Bonito G."/>
        </authorList>
    </citation>
    <scope>NUCLEOTIDE SEQUENCE</scope>
    <source>
        <strain evidence="2">MES-2147</strain>
    </source>
</reference>
<dbReference type="GO" id="GO:0003677">
    <property type="term" value="F:DNA binding"/>
    <property type="evidence" value="ECO:0007669"/>
    <property type="project" value="InterPro"/>
</dbReference>
<dbReference type="OrthoDB" id="2435871at2759"/>
<keyword evidence="3" id="KW-1185">Reference proteome</keyword>
<gene>
    <name evidence="2" type="ORF">BGZ65_004754</name>
</gene>